<keyword evidence="2" id="KW-1185">Reference proteome</keyword>
<evidence type="ECO:0000313" key="1">
    <source>
        <dbReference type="EMBL" id="CCI42166.1"/>
    </source>
</evidence>
<name>A0A024G765_9STRA</name>
<dbReference type="AlphaFoldDB" id="A0A024G765"/>
<accession>A0A024G765</accession>
<sequence>MQPNFDLNRSRIVLIIKLQMGQNVPSPTSARKASFRIEYINSICNVCLRSSSDDMPRRQEAKLPSGFIANEFSLSVDQRPNQDHERWKMLQVKIRYSSSKVFCAKMM</sequence>
<gene>
    <name evidence="1" type="ORF">BN9_029500</name>
</gene>
<protein>
    <submittedName>
        <fullName evidence="1">Uncharacterized protein</fullName>
    </submittedName>
</protein>
<dbReference type="InParanoid" id="A0A024G765"/>
<dbReference type="EMBL" id="CAIX01000030">
    <property type="protein sequence ID" value="CCI42166.1"/>
    <property type="molecule type" value="Genomic_DNA"/>
</dbReference>
<comment type="caution">
    <text evidence="1">The sequence shown here is derived from an EMBL/GenBank/DDBJ whole genome shotgun (WGS) entry which is preliminary data.</text>
</comment>
<proteinExistence type="predicted"/>
<organism evidence="1 2">
    <name type="scientific">Albugo candida</name>
    <dbReference type="NCBI Taxonomy" id="65357"/>
    <lineage>
        <taxon>Eukaryota</taxon>
        <taxon>Sar</taxon>
        <taxon>Stramenopiles</taxon>
        <taxon>Oomycota</taxon>
        <taxon>Peronosporomycetes</taxon>
        <taxon>Albuginales</taxon>
        <taxon>Albuginaceae</taxon>
        <taxon>Albugo</taxon>
    </lineage>
</organism>
<evidence type="ECO:0000313" key="2">
    <source>
        <dbReference type="Proteomes" id="UP000053237"/>
    </source>
</evidence>
<reference evidence="1 2" key="1">
    <citation type="submission" date="2012-05" db="EMBL/GenBank/DDBJ databases">
        <title>Recombination and specialization in a pathogen metapopulation.</title>
        <authorList>
            <person name="Gardiner A."/>
            <person name="Kemen E."/>
            <person name="Schultz-Larsen T."/>
            <person name="MacLean D."/>
            <person name="Van Oosterhout C."/>
            <person name="Jones J.D.G."/>
        </authorList>
    </citation>
    <scope>NUCLEOTIDE SEQUENCE [LARGE SCALE GENOMIC DNA]</scope>
    <source>
        <strain evidence="1 2">Ac Nc2</strain>
    </source>
</reference>
<dbReference type="Proteomes" id="UP000053237">
    <property type="component" value="Unassembled WGS sequence"/>
</dbReference>